<evidence type="ECO:0000313" key="5">
    <source>
        <dbReference type="Proteomes" id="UP000660262"/>
    </source>
</evidence>
<accession>A0A830HFB9</accession>
<dbReference type="InterPro" id="IPR036770">
    <property type="entry name" value="Ankyrin_rpt-contain_sf"/>
</dbReference>
<comment type="caution">
    <text evidence="4">The sequence shown here is derived from an EMBL/GenBank/DDBJ whole genome shotgun (WGS) entry which is preliminary data.</text>
</comment>
<feature type="repeat" description="ANK" evidence="3">
    <location>
        <begin position="196"/>
        <end position="232"/>
    </location>
</feature>
<organism evidence="4 5">
    <name type="scientific">Pycnococcus provasolii</name>
    <dbReference type="NCBI Taxonomy" id="41880"/>
    <lineage>
        <taxon>Eukaryota</taxon>
        <taxon>Viridiplantae</taxon>
        <taxon>Chlorophyta</taxon>
        <taxon>Pseudoscourfieldiophyceae</taxon>
        <taxon>Pseudoscourfieldiales</taxon>
        <taxon>Pycnococcaceae</taxon>
        <taxon>Pycnococcus</taxon>
    </lineage>
</organism>
<dbReference type="Proteomes" id="UP000660262">
    <property type="component" value="Unassembled WGS sequence"/>
</dbReference>
<evidence type="ECO:0000313" key="4">
    <source>
        <dbReference type="EMBL" id="GHP05478.1"/>
    </source>
</evidence>
<dbReference type="AlphaFoldDB" id="A0A830HFB9"/>
<evidence type="ECO:0000256" key="2">
    <source>
        <dbReference type="ARBA" id="ARBA00023043"/>
    </source>
</evidence>
<dbReference type="PANTHER" id="PTHR24198:SF165">
    <property type="entry name" value="ANKYRIN REPEAT-CONTAINING PROTEIN-RELATED"/>
    <property type="match status" value="1"/>
</dbReference>
<protein>
    <submittedName>
        <fullName evidence="4">Uncharacterized protein</fullName>
    </submittedName>
</protein>
<gene>
    <name evidence="4" type="ORF">PPROV_000422800</name>
</gene>
<evidence type="ECO:0000256" key="3">
    <source>
        <dbReference type="PROSITE-ProRule" id="PRU00023"/>
    </source>
</evidence>
<keyword evidence="5" id="KW-1185">Reference proteome</keyword>
<dbReference type="PROSITE" id="PS50088">
    <property type="entry name" value="ANK_REPEAT"/>
    <property type="match status" value="3"/>
</dbReference>
<dbReference type="SMART" id="SM00248">
    <property type="entry name" value="ANK"/>
    <property type="match status" value="6"/>
</dbReference>
<dbReference type="InterPro" id="IPR002110">
    <property type="entry name" value="Ankyrin_rpt"/>
</dbReference>
<proteinExistence type="predicted"/>
<evidence type="ECO:0000256" key="1">
    <source>
        <dbReference type="ARBA" id="ARBA00022737"/>
    </source>
</evidence>
<keyword evidence="2 3" id="KW-0040">ANK repeat</keyword>
<dbReference type="PROSITE" id="PS50297">
    <property type="entry name" value="ANK_REP_REGION"/>
    <property type="match status" value="2"/>
</dbReference>
<sequence>MTSSPTSSRLIDIAMKKLHDFLVTLLDNSHNHSHRPGMQLNDEDRAHKRTELMLAAACGHQQVIRALLKENVNLETKDNEGMTAVLYAALFGQSDAMKMLVHHGADVNAKSKSGRGVLHEAAMAYSATYPGGHVGIVEPAIAAGVNALLAAGADPGAKDIVEDTPLMSACCKAHLEVVKELLENNSDAYVSAKDKDGYAAMNYAMMHNEDSIAVPIMRALIAAGADVNSKMDKGRGQGFSLHYMATLQKKTACADLLLSAGAHRDDCGLRQQDGSRLMSRLARSQKLMSSIYMCCAKLYSTHPDGRRANHVRASEAQSAVLLLIERVRA</sequence>
<dbReference type="PANTHER" id="PTHR24198">
    <property type="entry name" value="ANKYRIN REPEAT AND PROTEIN KINASE DOMAIN-CONTAINING PROTEIN"/>
    <property type="match status" value="1"/>
</dbReference>
<dbReference type="EMBL" id="BNJQ01000010">
    <property type="protein sequence ID" value="GHP05478.1"/>
    <property type="molecule type" value="Genomic_DNA"/>
</dbReference>
<feature type="repeat" description="ANK" evidence="3">
    <location>
        <begin position="47"/>
        <end position="79"/>
    </location>
</feature>
<feature type="repeat" description="ANK" evidence="3">
    <location>
        <begin position="80"/>
        <end position="112"/>
    </location>
</feature>
<dbReference type="Gene3D" id="1.25.40.20">
    <property type="entry name" value="Ankyrin repeat-containing domain"/>
    <property type="match status" value="3"/>
</dbReference>
<name>A0A830HFB9_9CHLO</name>
<dbReference type="SUPFAM" id="SSF48403">
    <property type="entry name" value="Ankyrin repeat"/>
    <property type="match status" value="1"/>
</dbReference>
<dbReference type="OrthoDB" id="194358at2759"/>
<reference evidence="4" key="1">
    <citation type="submission" date="2020-10" db="EMBL/GenBank/DDBJ databases">
        <title>Unveiling of a novel bifunctional photoreceptor, Dualchrome1, isolated from a cosmopolitan green alga.</title>
        <authorList>
            <person name="Suzuki S."/>
            <person name="Kawachi M."/>
        </authorList>
    </citation>
    <scope>NUCLEOTIDE SEQUENCE</scope>
    <source>
        <strain evidence="4">NIES 2893</strain>
    </source>
</reference>
<dbReference type="Pfam" id="PF12796">
    <property type="entry name" value="Ank_2"/>
    <property type="match status" value="2"/>
</dbReference>
<keyword evidence="1" id="KW-0677">Repeat</keyword>